<name>A0A409XAE1_9AGAR</name>
<reference evidence="2 3" key="1">
    <citation type="journal article" date="2018" name="Evol. Lett.">
        <title>Horizontal gene cluster transfer increased hallucinogenic mushroom diversity.</title>
        <authorList>
            <person name="Reynolds H.T."/>
            <person name="Vijayakumar V."/>
            <person name="Gluck-Thaler E."/>
            <person name="Korotkin H.B."/>
            <person name="Matheny P.B."/>
            <person name="Slot J.C."/>
        </authorList>
    </citation>
    <scope>NUCLEOTIDE SEQUENCE [LARGE SCALE GENOMIC DNA]</scope>
    <source>
        <strain evidence="2 3">2629</strain>
    </source>
</reference>
<dbReference type="EMBL" id="NHTK01004202">
    <property type="protein sequence ID" value="PPQ87736.1"/>
    <property type="molecule type" value="Genomic_DNA"/>
</dbReference>
<accession>A0A409XAE1</accession>
<dbReference type="Proteomes" id="UP000284842">
    <property type="component" value="Unassembled WGS sequence"/>
</dbReference>
<evidence type="ECO:0000313" key="2">
    <source>
        <dbReference type="EMBL" id="PPQ87736.1"/>
    </source>
</evidence>
<feature type="compositionally biased region" description="Acidic residues" evidence="1">
    <location>
        <begin position="111"/>
        <end position="120"/>
    </location>
</feature>
<sequence length="198" mass="22717">MAITKQRPKHYSNEEATGEFSFIDPKFVPVGQNNEVGENTAYYNVMTKAVPRVTITQNGVLRTRAPQEPKPETAPISGQTQKLTLRLGGQIIKVWDVRHPSMDQEQHLESQEIDPDDINDPPEHDTNPDNDEGELLNKVDQYIDDNDEDIDDAPDWMCDEGETQTTDPDYMFCPAAHRKSILRLFTRHFCQHPIFPQR</sequence>
<dbReference type="OrthoDB" id="2437251at2759"/>
<evidence type="ECO:0000256" key="1">
    <source>
        <dbReference type="SAM" id="MobiDB-lite"/>
    </source>
</evidence>
<proteinExistence type="predicted"/>
<protein>
    <submittedName>
        <fullName evidence="2">Uncharacterized protein</fullName>
    </submittedName>
</protein>
<feature type="region of interest" description="Disordered" evidence="1">
    <location>
        <begin position="102"/>
        <end position="135"/>
    </location>
</feature>
<comment type="caution">
    <text evidence="2">The sequence shown here is derived from an EMBL/GenBank/DDBJ whole genome shotgun (WGS) entry which is preliminary data.</text>
</comment>
<dbReference type="InParanoid" id="A0A409XAE1"/>
<evidence type="ECO:0000313" key="3">
    <source>
        <dbReference type="Proteomes" id="UP000284842"/>
    </source>
</evidence>
<gene>
    <name evidence="2" type="ORF">CVT24_008667</name>
</gene>
<organism evidence="2 3">
    <name type="scientific">Panaeolus cyanescens</name>
    <dbReference type="NCBI Taxonomy" id="181874"/>
    <lineage>
        <taxon>Eukaryota</taxon>
        <taxon>Fungi</taxon>
        <taxon>Dikarya</taxon>
        <taxon>Basidiomycota</taxon>
        <taxon>Agaricomycotina</taxon>
        <taxon>Agaricomycetes</taxon>
        <taxon>Agaricomycetidae</taxon>
        <taxon>Agaricales</taxon>
        <taxon>Agaricineae</taxon>
        <taxon>Galeropsidaceae</taxon>
        <taxon>Panaeolus</taxon>
    </lineage>
</organism>
<dbReference type="AlphaFoldDB" id="A0A409XAE1"/>
<keyword evidence="3" id="KW-1185">Reference proteome</keyword>